<dbReference type="FunFam" id="3.30.430.20:FF:000001">
    <property type="entry name" value="cysteine-rich repeat secretory protein 3"/>
    <property type="match status" value="1"/>
</dbReference>
<evidence type="ECO:0000256" key="10">
    <source>
        <dbReference type="ARBA" id="ARBA00023136"/>
    </source>
</evidence>
<keyword evidence="4" id="KW-0945">Host-virus interaction</keyword>
<dbReference type="PROSITE" id="PS51473">
    <property type="entry name" value="GNK2"/>
    <property type="match status" value="2"/>
</dbReference>
<dbReference type="AlphaFoldDB" id="A0A2Z7BD98"/>
<keyword evidence="5 14" id="KW-0812">Transmembrane</keyword>
<evidence type="ECO:0000256" key="11">
    <source>
        <dbReference type="ARBA" id="ARBA00023157"/>
    </source>
</evidence>
<dbReference type="PANTHER" id="PTHR32080">
    <property type="entry name" value="ANTIFUNGAL PROTEIN GINKBILOBIN-2-LIKE"/>
    <property type="match status" value="1"/>
</dbReference>
<evidence type="ECO:0000256" key="12">
    <source>
        <dbReference type="ARBA" id="ARBA00024184"/>
    </source>
</evidence>
<comment type="similarity">
    <text evidence="13">Belongs to the cysteine-rich repeat secretory protein family. Plasmodesmata-located proteins (PDLD) subfamily.</text>
</comment>
<dbReference type="EMBL" id="KV007509">
    <property type="protein sequence ID" value="KZV31389.1"/>
    <property type="molecule type" value="Genomic_DNA"/>
</dbReference>
<dbReference type="InterPro" id="IPR051378">
    <property type="entry name" value="Cell2Cell_Antifungal"/>
</dbReference>
<comment type="subcellular location">
    <subcellularLocation>
        <location evidence="12">Cell junction</location>
        <location evidence="12">Plasmodesma</location>
    </subcellularLocation>
    <subcellularLocation>
        <location evidence="1">Cell membrane</location>
        <topology evidence="1">Single-pass type I membrane protein</topology>
    </subcellularLocation>
</comment>
<feature type="signal peptide" evidence="15">
    <location>
        <begin position="1"/>
        <end position="26"/>
    </location>
</feature>
<feature type="chain" id="PRO_5016415311" evidence="15">
    <location>
        <begin position="27"/>
        <end position="269"/>
    </location>
</feature>
<evidence type="ECO:0000256" key="5">
    <source>
        <dbReference type="ARBA" id="ARBA00022692"/>
    </source>
</evidence>
<dbReference type="Proteomes" id="UP000250235">
    <property type="component" value="Unassembled WGS sequence"/>
</dbReference>
<keyword evidence="2" id="KW-0813">Transport</keyword>
<sequence length="269" mass="29585">MHAKLPSPLVIPICFVILLLSNSSNSSLESLTYMGCSQQRYTSGTPYESNVNSIFASLVNSATFTNFNNFKMSVPGSTQNDVVYGLFQCRGDLTNSDCHQCVSEAVSRLGSLCRSASGGALQYEGCFIKYDSSPFLGVEDKSVVYSKCGPSIAGYTDVLARKDAVLSYLTGAGQYFRVGGSGEVQGMTQCVQDLTTGECQDCLSEAIQRLKNECGGSAWGHMYLGKCYARFSESGYTSRSAQRLRRRGWWFAVFIFYLLFDFYVFINIS</sequence>
<evidence type="ECO:0000256" key="13">
    <source>
        <dbReference type="ARBA" id="ARBA00038393"/>
    </source>
</evidence>
<reference evidence="17 18" key="1">
    <citation type="journal article" date="2015" name="Proc. Natl. Acad. Sci. U.S.A.">
        <title>The resurrection genome of Boea hygrometrica: A blueprint for survival of dehydration.</title>
        <authorList>
            <person name="Xiao L."/>
            <person name="Yang G."/>
            <person name="Zhang L."/>
            <person name="Yang X."/>
            <person name="Zhao S."/>
            <person name="Ji Z."/>
            <person name="Zhou Q."/>
            <person name="Hu M."/>
            <person name="Wang Y."/>
            <person name="Chen M."/>
            <person name="Xu Y."/>
            <person name="Jin H."/>
            <person name="Xiao X."/>
            <person name="Hu G."/>
            <person name="Bao F."/>
            <person name="Hu Y."/>
            <person name="Wan P."/>
            <person name="Li L."/>
            <person name="Deng X."/>
            <person name="Kuang T."/>
            <person name="Xiang C."/>
            <person name="Zhu J.K."/>
            <person name="Oliver M.J."/>
            <person name="He Y."/>
        </authorList>
    </citation>
    <scope>NUCLEOTIDE SEQUENCE [LARGE SCALE GENOMIC DNA]</scope>
    <source>
        <strain evidence="18">cv. XS01</strain>
    </source>
</reference>
<feature type="transmembrane region" description="Helical" evidence="14">
    <location>
        <begin position="248"/>
        <end position="266"/>
    </location>
</feature>
<evidence type="ECO:0000256" key="1">
    <source>
        <dbReference type="ARBA" id="ARBA00004251"/>
    </source>
</evidence>
<gene>
    <name evidence="17" type="ORF">F511_05493</name>
</gene>
<evidence type="ECO:0000256" key="2">
    <source>
        <dbReference type="ARBA" id="ARBA00022448"/>
    </source>
</evidence>
<keyword evidence="11" id="KW-1015">Disulfide bond</keyword>
<dbReference type="PANTHER" id="PTHR32080:SF31">
    <property type="entry name" value="PLASMODESMATA-LOCATED PROTEIN 6"/>
    <property type="match status" value="1"/>
</dbReference>
<feature type="domain" description="Gnk2-homologous" evidence="16">
    <location>
        <begin position="29"/>
        <end position="135"/>
    </location>
</feature>
<dbReference type="OrthoDB" id="1097929at2759"/>
<evidence type="ECO:0000259" key="16">
    <source>
        <dbReference type="PROSITE" id="PS51473"/>
    </source>
</evidence>
<dbReference type="GO" id="GO:0009506">
    <property type="term" value="C:plasmodesma"/>
    <property type="evidence" value="ECO:0007669"/>
    <property type="project" value="UniProtKB-SubCell"/>
</dbReference>
<evidence type="ECO:0000256" key="3">
    <source>
        <dbReference type="ARBA" id="ARBA00022475"/>
    </source>
</evidence>
<name>A0A2Z7BD98_9LAMI</name>
<evidence type="ECO:0000313" key="17">
    <source>
        <dbReference type="EMBL" id="KZV31389.1"/>
    </source>
</evidence>
<evidence type="ECO:0000256" key="14">
    <source>
        <dbReference type="SAM" id="Phobius"/>
    </source>
</evidence>
<keyword evidence="3" id="KW-1003">Cell membrane</keyword>
<protein>
    <submittedName>
        <fullName evidence="17">Cysteine-rich repeat secretory protein 12-like</fullName>
    </submittedName>
</protein>
<keyword evidence="18" id="KW-1185">Reference proteome</keyword>
<keyword evidence="10 14" id="KW-0472">Membrane</keyword>
<keyword evidence="7" id="KW-0677">Repeat</keyword>
<keyword evidence="9 14" id="KW-1133">Transmembrane helix</keyword>
<accession>A0A2Z7BD98</accession>
<keyword evidence="6 15" id="KW-0732">Signal</keyword>
<dbReference type="Pfam" id="PF01657">
    <property type="entry name" value="Stress-antifung"/>
    <property type="match status" value="2"/>
</dbReference>
<dbReference type="GO" id="GO:0005886">
    <property type="term" value="C:plasma membrane"/>
    <property type="evidence" value="ECO:0007669"/>
    <property type="project" value="UniProtKB-SubCell"/>
</dbReference>
<dbReference type="InterPro" id="IPR038408">
    <property type="entry name" value="GNK2_sf"/>
</dbReference>
<evidence type="ECO:0000256" key="9">
    <source>
        <dbReference type="ARBA" id="ARBA00022989"/>
    </source>
</evidence>
<evidence type="ECO:0000256" key="7">
    <source>
        <dbReference type="ARBA" id="ARBA00022737"/>
    </source>
</evidence>
<evidence type="ECO:0000313" key="18">
    <source>
        <dbReference type="Proteomes" id="UP000250235"/>
    </source>
</evidence>
<proteinExistence type="inferred from homology"/>
<keyword evidence="8" id="KW-0965">Cell junction</keyword>
<organism evidence="17 18">
    <name type="scientific">Dorcoceras hygrometricum</name>
    <dbReference type="NCBI Taxonomy" id="472368"/>
    <lineage>
        <taxon>Eukaryota</taxon>
        <taxon>Viridiplantae</taxon>
        <taxon>Streptophyta</taxon>
        <taxon>Embryophyta</taxon>
        <taxon>Tracheophyta</taxon>
        <taxon>Spermatophyta</taxon>
        <taxon>Magnoliopsida</taxon>
        <taxon>eudicotyledons</taxon>
        <taxon>Gunneridae</taxon>
        <taxon>Pentapetalae</taxon>
        <taxon>asterids</taxon>
        <taxon>lamiids</taxon>
        <taxon>Lamiales</taxon>
        <taxon>Gesneriaceae</taxon>
        <taxon>Didymocarpoideae</taxon>
        <taxon>Trichosporeae</taxon>
        <taxon>Loxocarpinae</taxon>
        <taxon>Dorcoceras</taxon>
    </lineage>
</organism>
<evidence type="ECO:0000256" key="15">
    <source>
        <dbReference type="SAM" id="SignalP"/>
    </source>
</evidence>
<feature type="domain" description="Gnk2-homologous" evidence="16">
    <location>
        <begin position="136"/>
        <end position="236"/>
    </location>
</feature>
<dbReference type="InterPro" id="IPR002902">
    <property type="entry name" value="GNK2"/>
</dbReference>
<dbReference type="GO" id="GO:0042742">
    <property type="term" value="P:defense response to bacterium"/>
    <property type="evidence" value="ECO:0007669"/>
    <property type="project" value="TreeGrafter"/>
</dbReference>
<evidence type="ECO:0000256" key="6">
    <source>
        <dbReference type="ARBA" id="ARBA00022729"/>
    </source>
</evidence>
<dbReference type="CDD" id="cd23509">
    <property type="entry name" value="Gnk2-like"/>
    <property type="match status" value="2"/>
</dbReference>
<evidence type="ECO:0000256" key="8">
    <source>
        <dbReference type="ARBA" id="ARBA00022949"/>
    </source>
</evidence>
<dbReference type="Gene3D" id="3.30.430.20">
    <property type="entry name" value="Gnk2 domain, C-X8-C-X2-C motif"/>
    <property type="match status" value="2"/>
</dbReference>
<evidence type="ECO:0000256" key="4">
    <source>
        <dbReference type="ARBA" id="ARBA00022581"/>
    </source>
</evidence>